<comment type="subcellular location">
    <subcellularLocation>
        <location evidence="3">Cytoplasm</location>
    </subcellularLocation>
</comment>
<comment type="catalytic activity">
    <reaction evidence="3">
        <text>L-glutaminyl-[protein] + H2O = L-glutamyl-[protein] + NH4(+)</text>
        <dbReference type="Rhea" id="RHEA:16441"/>
        <dbReference type="Rhea" id="RHEA-COMP:10207"/>
        <dbReference type="Rhea" id="RHEA-COMP:10208"/>
        <dbReference type="ChEBI" id="CHEBI:15377"/>
        <dbReference type="ChEBI" id="CHEBI:28938"/>
        <dbReference type="ChEBI" id="CHEBI:29973"/>
        <dbReference type="ChEBI" id="CHEBI:30011"/>
        <dbReference type="EC" id="3.5.1.44"/>
    </reaction>
</comment>
<dbReference type="PIRSF" id="PIRSF000876">
    <property type="entry name" value="RR_chemtxs_CheB"/>
    <property type="match status" value="1"/>
</dbReference>
<dbReference type="Gene3D" id="3.40.50.2300">
    <property type="match status" value="1"/>
</dbReference>
<comment type="similarity">
    <text evidence="3">Belongs to the CheB family.</text>
</comment>
<dbReference type="InterPro" id="IPR035909">
    <property type="entry name" value="CheB_C"/>
</dbReference>
<dbReference type="NCBIfam" id="NF001965">
    <property type="entry name" value="PRK00742.1"/>
    <property type="match status" value="1"/>
</dbReference>
<organism evidence="8">
    <name type="scientific">Jonesiaceae bacterium BS-20</name>
    <dbReference type="NCBI Taxonomy" id="3120821"/>
    <lineage>
        <taxon>Bacteria</taxon>
        <taxon>Bacillati</taxon>
        <taxon>Actinomycetota</taxon>
        <taxon>Actinomycetes</taxon>
        <taxon>Micrococcales</taxon>
        <taxon>Jonesiaceae</taxon>
    </lineage>
</organism>
<dbReference type="InterPro" id="IPR000673">
    <property type="entry name" value="Sig_transdc_resp-reg_Me-estase"/>
</dbReference>
<dbReference type="Pfam" id="PF00072">
    <property type="entry name" value="Response_reg"/>
    <property type="match status" value="1"/>
</dbReference>
<dbReference type="InterPro" id="IPR001789">
    <property type="entry name" value="Sig_transdc_resp-reg_receiver"/>
</dbReference>
<dbReference type="SUPFAM" id="SSF52738">
    <property type="entry name" value="Methylesterase CheB, C-terminal domain"/>
    <property type="match status" value="1"/>
</dbReference>
<dbReference type="PANTHER" id="PTHR42872:SF3">
    <property type="entry name" value="PROTEIN-GLUTAMATE METHYLESTERASE_PROTEIN-GLUTAMINE GLUTAMINASE 1"/>
    <property type="match status" value="1"/>
</dbReference>
<feature type="domain" description="Response regulatory" evidence="6">
    <location>
        <begin position="4"/>
        <end position="122"/>
    </location>
</feature>
<reference evidence="8" key="1">
    <citation type="submission" date="2024-02" db="EMBL/GenBank/DDBJ databases">
        <title>Tomenella chthoni gen. nov. sp. nov., a member of the family Jonesiaceae isolated from bat guano.</title>
        <authorList>
            <person name="Miller S.L."/>
            <person name="King J."/>
            <person name="Sankaranarayanan K."/>
            <person name="Lawson P.A."/>
        </authorList>
    </citation>
    <scope>NUCLEOTIDE SEQUENCE</scope>
    <source>
        <strain evidence="8">BS-20</strain>
    </source>
</reference>
<dbReference type="SUPFAM" id="SSF52172">
    <property type="entry name" value="CheY-like"/>
    <property type="match status" value="1"/>
</dbReference>
<dbReference type="PROSITE" id="PS50122">
    <property type="entry name" value="CHEB"/>
    <property type="match status" value="1"/>
</dbReference>
<dbReference type="CDD" id="cd16432">
    <property type="entry name" value="CheB_Rec"/>
    <property type="match status" value="1"/>
</dbReference>
<dbReference type="PANTHER" id="PTHR42872">
    <property type="entry name" value="PROTEIN-GLUTAMATE METHYLESTERASE/PROTEIN-GLUTAMINE GLUTAMINASE"/>
    <property type="match status" value="1"/>
</dbReference>
<dbReference type="InterPro" id="IPR011006">
    <property type="entry name" value="CheY-like_superfamily"/>
</dbReference>
<evidence type="ECO:0000259" key="6">
    <source>
        <dbReference type="PROSITE" id="PS50110"/>
    </source>
</evidence>
<comment type="function">
    <text evidence="3">Involved in chemotaxis. Part of a chemotaxis signal transduction system that modulates chemotaxis in response to various stimuli. Catalyzes the demethylation of specific methylglutamate residues introduced into the chemoreceptors (methyl-accepting chemotaxis proteins or MCP) by CheR. Also mediates the irreversible deamidation of specific glutamine residues to glutamic acid.</text>
</comment>
<feature type="active site" evidence="3 4">
    <location>
        <position position="214"/>
    </location>
</feature>
<evidence type="ECO:0000259" key="7">
    <source>
        <dbReference type="PROSITE" id="PS50122"/>
    </source>
</evidence>
<dbReference type="GO" id="GO:0050568">
    <property type="term" value="F:protein-glutamine glutaminase activity"/>
    <property type="evidence" value="ECO:0007669"/>
    <property type="project" value="UniProtKB-UniRule"/>
</dbReference>
<feature type="active site" evidence="3 4">
    <location>
        <position position="310"/>
    </location>
</feature>
<evidence type="ECO:0000313" key="8">
    <source>
        <dbReference type="EMBL" id="XBH22157.1"/>
    </source>
</evidence>
<evidence type="ECO:0000256" key="5">
    <source>
        <dbReference type="PROSITE-ProRule" id="PRU00169"/>
    </source>
</evidence>
<dbReference type="GO" id="GO:0005737">
    <property type="term" value="C:cytoplasm"/>
    <property type="evidence" value="ECO:0007669"/>
    <property type="project" value="UniProtKB-SubCell"/>
</dbReference>
<dbReference type="EC" id="3.5.1.44" evidence="3"/>
<dbReference type="GO" id="GO:0006935">
    <property type="term" value="P:chemotaxis"/>
    <property type="evidence" value="ECO:0007669"/>
    <property type="project" value="UniProtKB-UniRule"/>
</dbReference>
<dbReference type="AlphaFoldDB" id="A0AAU7DYN6"/>
<gene>
    <name evidence="3" type="primary">cheB</name>
    <name evidence="8" type="ORF">V5R04_02710</name>
</gene>
<dbReference type="Pfam" id="PF01339">
    <property type="entry name" value="CheB_methylest"/>
    <property type="match status" value="1"/>
</dbReference>
<dbReference type="PROSITE" id="PS50110">
    <property type="entry name" value="RESPONSE_REGULATORY"/>
    <property type="match status" value="1"/>
</dbReference>
<keyword evidence="3 5" id="KW-0597">Phosphoprotein</keyword>
<feature type="active site" evidence="3 4">
    <location>
        <position position="187"/>
    </location>
</feature>
<evidence type="ECO:0000256" key="1">
    <source>
        <dbReference type="ARBA" id="ARBA00022801"/>
    </source>
</evidence>
<dbReference type="GO" id="GO:0000156">
    <property type="term" value="F:phosphorelay response regulator activity"/>
    <property type="evidence" value="ECO:0007669"/>
    <property type="project" value="InterPro"/>
</dbReference>
<dbReference type="CDD" id="cd17541">
    <property type="entry name" value="REC_CheB-like"/>
    <property type="match status" value="1"/>
</dbReference>
<proteinExistence type="inferred from homology"/>
<dbReference type="EMBL" id="CP146203">
    <property type="protein sequence ID" value="XBH22157.1"/>
    <property type="molecule type" value="Genomic_DNA"/>
</dbReference>
<comment type="PTM">
    <text evidence="3">Phosphorylated by CheA. Phosphorylation of the N-terminal regulatory domain activates the methylesterase activity.</text>
</comment>
<evidence type="ECO:0000256" key="4">
    <source>
        <dbReference type="PROSITE-ProRule" id="PRU00050"/>
    </source>
</evidence>
<accession>A0AAU7DYN6</accession>
<evidence type="ECO:0000256" key="2">
    <source>
        <dbReference type="ARBA" id="ARBA00048267"/>
    </source>
</evidence>
<evidence type="ECO:0000256" key="3">
    <source>
        <dbReference type="HAMAP-Rule" id="MF_00099"/>
    </source>
</evidence>
<keyword evidence="3 4" id="KW-0145">Chemotaxis</keyword>
<dbReference type="Gene3D" id="3.40.50.180">
    <property type="entry name" value="Methylesterase CheB, C-terminal domain"/>
    <property type="match status" value="1"/>
</dbReference>
<dbReference type="InterPro" id="IPR008248">
    <property type="entry name" value="CheB-like"/>
</dbReference>
<dbReference type="EC" id="3.1.1.61" evidence="3"/>
<comment type="domain">
    <text evidence="3">Contains a C-terminal catalytic domain, and an N-terminal region which modulates catalytic activity.</text>
</comment>
<sequence length="374" mass="39577">MSIRVVVVDDSVVIRRLVVQVLESDPNFEVVGTAANGRLALTKVEQLAPDVVTMDIEMPQMNGVEAVRELRTRGFKMPIIMFSTLTERGATATLDALTAGASDYVAKPANMGSVTESLQAVAEQLIPKIKSLVAGKVTRTKIGVSAPRGTAATTLLPGLSAMHSQARAVIRTDQKSHPVHAVVVGSSTGGPEALSKLIEAMPNALPVPMLITQHMPPLFTKQLAARLDRIGPHRVFEVADGQVISPGGIYIAPGDFHFTLTNVTGIVRARLNQDPPVNFCRPSVDVMFRSALEVYGAKLLSVMLTGMGSDGKAGAGAIVEHGGTVIVQDEQTSVVWGMPGAVATAGYAHRILPLSELGSTITGLTREQRVQRGD</sequence>
<keyword evidence="1 3" id="KW-0378">Hydrolase</keyword>
<dbReference type="HAMAP" id="MF_00099">
    <property type="entry name" value="CheB_chemtxs"/>
    <property type="match status" value="1"/>
</dbReference>
<comment type="catalytic activity">
    <reaction evidence="2 3">
        <text>[protein]-L-glutamate 5-O-methyl ester + H2O = L-glutamyl-[protein] + methanol + H(+)</text>
        <dbReference type="Rhea" id="RHEA:23236"/>
        <dbReference type="Rhea" id="RHEA-COMP:10208"/>
        <dbReference type="Rhea" id="RHEA-COMP:10311"/>
        <dbReference type="ChEBI" id="CHEBI:15377"/>
        <dbReference type="ChEBI" id="CHEBI:15378"/>
        <dbReference type="ChEBI" id="CHEBI:17790"/>
        <dbReference type="ChEBI" id="CHEBI:29973"/>
        <dbReference type="ChEBI" id="CHEBI:82795"/>
        <dbReference type="EC" id="3.1.1.61"/>
    </reaction>
</comment>
<protein>
    <recommendedName>
        <fullName evidence="3">Protein-glutamate methylesterase/protein-glutamine glutaminase</fullName>
        <ecNumber evidence="3">3.1.1.61</ecNumber>
        <ecNumber evidence="3">3.5.1.44</ecNumber>
    </recommendedName>
</protein>
<feature type="domain" description="CheB-type methylesterase" evidence="7">
    <location>
        <begin position="178"/>
        <end position="368"/>
    </location>
</feature>
<dbReference type="GO" id="GO:0008984">
    <property type="term" value="F:protein-glutamate methylesterase activity"/>
    <property type="evidence" value="ECO:0007669"/>
    <property type="project" value="UniProtKB-UniRule"/>
</dbReference>
<dbReference type="SMART" id="SM00448">
    <property type="entry name" value="REC"/>
    <property type="match status" value="1"/>
</dbReference>
<feature type="modified residue" description="4-aspartylphosphate" evidence="3 5">
    <location>
        <position position="55"/>
    </location>
</feature>
<keyword evidence="3" id="KW-0963">Cytoplasm</keyword>
<name>A0AAU7DYN6_9MICO</name>